<sequence>MKYLYLSVLAFLAAMTLEYFSGSLVGQNLPEATYALVVVLMYIISGIFIIATVATSKLKQEPKLILYLVTLTILTLKALNAFRMIS</sequence>
<dbReference type="AlphaFoldDB" id="A0A1F7JGW5"/>
<feature type="transmembrane region" description="Helical" evidence="1">
    <location>
        <begin position="32"/>
        <end position="53"/>
    </location>
</feature>
<reference evidence="2 3" key="1">
    <citation type="journal article" date="2016" name="Nat. Commun.">
        <title>Thousands of microbial genomes shed light on interconnected biogeochemical processes in an aquifer system.</title>
        <authorList>
            <person name="Anantharaman K."/>
            <person name="Brown C.T."/>
            <person name="Hug L.A."/>
            <person name="Sharon I."/>
            <person name="Castelle C.J."/>
            <person name="Probst A.J."/>
            <person name="Thomas B.C."/>
            <person name="Singh A."/>
            <person name="Wilkins M.J."/>
            <person name="Karaoz U."/>
            <person name="Brodie E.L."/>
            <person name="Williams K.H."/>
            <person name="Hubbard S.S."/>
            <person name="Banfield J.F."/>
        </authorList>
    </citation>
    <scope>NUCLEOTIDE SEQUENCE [LARGE SCALE GENOMIC DNA]</scope>
</reference>
<evidence type="ECO:0000313" key="2">
    <source>
        <dbReference type="EMBL" id="OGK54855.1"/>
    </source>
</evidence>
<feature type="transmembrane region" description="Helical" evidence="1">
    <location>
        <begin position="65"/>
        <end position="85"/>
    </location>
</feature>
<keyword evidence="1" id="KW-1133">Transmembrane helix</keyword>
<protein>
    <submittedName>
        <fullName evidence="2">Uncharacterized protein</fullName>
    </submittedName>
</protein>
<organism evidence="2 3">
    <name type="scientific">Candidatus Roizmanbacteria bacterium RIFCSPLOWO2_01_FULL_45_11</name>
    <dbReference type="NCBI Taxonomy" id="1802070"/>
    <lineage>
        <taxon>Bacteria</taxon>
        <taxon>Candidatus Roizmaniibacteriota</taxon>
    </lineage>
</organism>
<keyword evidence="1" id="KW-0812">Transmembrane</keyword>
<name>A0A1F7JGW5_9BACT</name>
<dbReference type="Proteomes" id="UP000178486">
    <property type="component" value="Unassembled WGS sequence"/>
</dbReference>
<gene>
    <name evidence="2" type="ORF">A3B56_00760</name>
</gene>
<keyword evidence="1" id="KW-0472">Membrane</keyword>
<comment type="caution">
    <text evidence="2">The sequence shown here is derived from an EMBL/GenBank/DDBJ whole genome shotgun (WGS) entry which is preliminary data.</text>
</comment>
<evidence type="ECO:0000313" key="3">
    <source>
        <dbReference type="Proteomes" id="UP000178486"/>
    </source>
</evidence>
<accession>A0A1F7JGW5</accession>
<dbReference type="EMBL" id="MGAU01000024">
    <property type="protein sequence ID" value="OGK54855.1"/>
    <property type="molecule type" value="Genomic_DNA"/>
</dbReference>
<proteinExistence type="predicted"/>
<evidence type="ECO:0000256" key="1">
    <source>
        <dbReference type="SAM" id="Phobius"/>
    </source>
</evidence>